<proteinExistence type="inferred from homology"/>
<dbReference type="CDD" id="cd03284">
    <property type="entry name" value="ABC_MutS1"/>
    <property type="match status" value="1"/>
</dbReference>
<comment type="similarity">
    <text evidence="1">Belongs to the DNA mismatch repair MutS family.</text>
</comment>
<dbReference type="Pfam" id="PF05188">
    <property type="entry name" value="MutS_II"/>
    <property type="match status" value="1"/>
</dbReference>
<dbReference type="SUPFAM" id="SSF52540">
    <property type="entry name" value="P-loop containing nucleoside triphosphate hydrolases"/>
    <property type="match status" value="1"/>
</dbReference>
<dbReference type="InterPro" id="IPR036678">
    <property type="entry name" value="MutS_con_dom_sf"/>
</dbReference>
<dbReference type="InterPro" id="IPR005748">
    <property type="entry name" value="DNA_mismatch_repair_MutS"/>
</dbReference>
<evidence type="ECO:0000256" key="4">
    <source>
        <dbReference type="ARBA" id="ARBA00022840"/>
    </source>
</evidence>
<dbReference type="InterPro" id="IPR007695">
    <property type="entry name" value="DNA_mismatch_repair_MutS-lik_N"/>
</dbReference>
<dbReference type="HAMAP" id="MF_00096">
    <property type="entry name" value="MutS"/>
    <property type="match status" value="1"/>
</dbReference>
<evidence type="ECO:0000256" key="1">
    <source>
        <dbReference type="ARBA" id="ARBA00006271"/>
    </source>
</evidence>
<dbReference type="Pfam" id="PF01624">
    <property type="entry name" value="MutS_I"/>
    <property type="match status" value="1"/>
</dbReference>
<dbReference type="SMART" id="SM00534">
    <property type="entry name" value="MUTSac"/>
    <property type="match status" value="1"/>
</dbReference>
<evidence type="ECO:0000256" key="3">
    <source>
        <dbReference type="ARBA" id="ARBA00022763"/>
    </source>
</evidence>
<dbReference type="AlphaFoldDB" id="A0A381U5I5"/>
<dbReference type="InterPro" id="IPR000432">
    <property type="entry name" value="DNA_mismatch_repair_MutS_C"/>
</dbReference>
<dbReference type="InterPro" id="IPR036187">
    <property type="entry name" value="DNA_mismatch_repair_MutS_sf"/>
</dbReference>
<protein>
    <recommendedName>
        <fullName evidence="7">DNA mismatch repair proteins mutS family domain-containing protein</fullName>
    </recommendedName>
</protein>
<keyword evidence="2" id="KW-0547">Nucleotide-binding</keyword>
<dbReference type="PROSITE" id="PS00486">
    <property type="entry name" value="DNA_MISMATCH_REPAIR_2"/>
    <property type="match status" value="1"/>
</dbReference>
<dbReference type="InterPro" id="IPR007696">
    <property type="entry name" value="DNA_mismatch_repair_MutS_core"/>
</dbReference>
<keyword evidence="5" id="KW-0238">DNA-binding</keyword>
<dbReference type="NCBIfam" id="NF003810">
    <property type="entry name" value="PRK05399.1"/>
    <property type="match status" value="1"/>
</dbReference>
<dbReference type="PANTHER" id="PTHR11361:SF34">
    <property type="entry name" value="DNA MISMATCH REPAIR PROTEIN MSH1, MITOCHONDRIAL"/>
    <property type="match status" value="1"/>
</dbReference>
<dbReference type="PANTHER" id="PTHR11361">
    <property type="entry name" value="DNA MISMATCH REPAIR PROTEIN MUTS FAMILY MEMBER"/>
    <property type="match status" value="1"/>
</dbReference>
<dbReference type="GO" id="GO:0030983">
    <property type="term" value="F:mismatched DNA binding"/>
    <property type="evidence" value="ECO:0007669"/>
    <property type="project" value="InterPro"/>
</dbReference>
<dbReference type="GO" id="GO:0005829">
    <property type="term" value="C:cytosol"/>
    <property type="evidence" value="ECO:0007669"/>
    <property type="project" value="TreeGrafter"/>
</dbReference>
<dbReference type="NCBIfam" id="TIGR01070">
    <property type="entry name" value="mutS1"/>
    <property type="match status" value="1"/>
</dbReference>
<dbReference type="Gene3D" id="3.40.50.300">
    <property type="entry name" value="P-loop containing nucleotide triphosphate hydrolases"/>
    <property type="match status" value="1"/>
</dbReference>
<dbReference type="Gene3D" id="3.30.420.110">
    <property type="entry name" value="MutS, connector domain"/>
    <property type="match status" value="1"/>
</dbReference>
<accession>A0A381U5I5</accession>
<evidence type="ECO:0000256" key="2">
    <source>
        <dbReference type="ARBA" id="ARBA00022741"/>
    </source>
</evidence>
<dbReference type="Pfam" id="PF05190">
    <property type="entry name" value="MutS_IV"/>
    <property type="match status" value="1"/>
</dbReference>
<dbReference type="SUPFAM" id="SSF55271">
    <property type="entry name" value="DNA repair protein MutS, domain I"/>
    <property type="match status" value="1"/>
</dbReference>
<dbReference type="InterPro" id="IPR007861">
    <property type="entry name" value="DNA_mismatch_repair_MutS_clamp"/>
</dbReference>
<dbReference type="InterPro" id="IPR045076">
    <property type="entry name" value="MutS"/>
</dbReference>
<dbReference type="GO" id="GO:0140664">
    <property type="term" value="F:ATP-dependent DNA damage sensor activity"/>
    <property type="evidence" value="ECO:0007669"/>
    <property type="project" value="InterPro"/>
</dbReference>
<dbReference type="SUPFAM" id="SSF48334">
    <property type="entry name" value="DNA repair protein MutS, domain III"/>
    <property type="match status" value="1"/>
</dbReference>
<sequence length="926" mass="104912">MSVPQAETPMMRQFNAIKREHPDKLLFYRMGDFYEMFGDDAIVGAKVLQIALTSRDKKKKKSLPMCGVPYKAYEQYLNKLTAAGYKVAICEQMEDPAKAQGLVARDVVRVVTPGTTVSPQLIDPNRNHFLLAINVVLRAQCLGIAFVDLSTGEFEVAEFHLNETHRFYDFLAQLTPQEILLTQSRSEIESTFLEELVQRMTQLLDKINSADARSVTSSEQISGLQNAQVFPSTGRFNFIDPYHFDPEATQRNLNNHFETLNLSGFGVDDLPHGIAAAGALLRYLEETQKCDLSHLTALRRYAFDKTMLLDEATVANLELFESQSGARKHTLYHILNHTKTPMGARLFRQWLRQPLLDVEAINERFDCIEEFRNNFMLCEEFRECLENIQDLPRIIGRITLPVVGVNDLVALRESLEPVQKLPTYLAELQAPLLKKIAENFDPLTDLLDLLYQRLLEAPSVKLREGGFMAAGVSEELDELREISRNSKQFLNEMLLHEREITGISSLKISYNKVFGYYLEVSNVHKSSVPEHYIRKQTLVNAERYITAELKEFEEKILTAEERIGELEYELFQQLKTEINSNARRVQQTANDIAVADTLAGLAFVAENNHYVRPSLHPLEAPRKLFLKDSRHPVIEQIDLGEVFVPNDLDLEESKCRIMLITGPNMAGKSTYMRQVALIVLMAQCGSFVPVSSSEFSVVDRIFTRVGASDNLTLGQSTFMLEMNEAAAILNNATERSLIILDEIGRGTSTFDGISIAWAIVEYIQKLSALTLCATHYHELTAIAQELDSVKNFSIRVEEEGEKIVFLRKIVSGEADKSYGVQVARLAGLPKSVVNRALEVMEQLEETSMVHHLPVLIDKTQQKQKNSAEVSENSGSSWVNSLNEDQQLSLFPEESLYLDELRKLNLNDMTPLQALNYLQELTDKLRQ</sequence>
<dbReference type="PIRSF" id="PIRSF037677">
    <property type="entry name" value="DNA_mis_repair_Msh6"/>
    <property type="match status" value="1"/>
</dbReference>
<dbReference type="Pfam" id="PF05192">
    <property type="entry name" value="MutS_III"/>
    <property type="match status" value="1"/>
</dbReference>
<dbReference type="GO" id="GO:0006298">
    <property type="term" value="P:mismatch repair"/>
    <property type="evidence" value="ECO:0007669"/>
    <property type="project" value="InterPro"/>
</dbReference>
<evidence type="ECO:0000313" key="8">
    <source>
        <dbReference type="EMBL" id="SVA21743.1"/>
    </source>
</evidence>
<dbReference type="GO" id="GO:0005524">
    <property type="term" value="F:ATP binding"/>
    <property type="evidence" value="ECO:0007669"/>
    <property type="project" value="UniProtKB-KW"/>
</dbReference>
<evidence type="ECO:0000259" key="7">
    <source>
        <dbReference type="PROSITE" id="PS00486"/>
    </source>
</evidence>
<reference evidence="8" key="1">
    <citation type="submission" date="2018-05" db="EMBL/GenBank/DDBJ databases">
        <authorList>
            <person name="Lanie J.A."/>
            <person name="Ng W.-L."/>
            <person name="Kazmierczak K.M."/>
            <person name="Andrzejewski T.M."/>
            <person name="Davidsen T.M."/>
            <person name="Wayne K.J."/>
            <person name="Tettelin H."/>
            <person name="Glass J.I."/>
            <person name="Rusch D."/>
            <person name="Podicherti R."/>
            <person name="Tsui H.-C.T."/>
            <person name="Winkler M.E."/>
        </authorList>
    </citation>
    <scope>NUCLEOTIDE SEQUENCE</scope>
</reference>
<dbReference type="InterPro" id="IPR007860">
    <property type="entry name" value="DNA_mmatch_repair_MutS_con_dom"/>
</dbReference>
<dbReference type="EMBL" id="UINC01005504">
    <property type="protein sequence ID" value="SVA21743.1"/>
    <property type="molecule type" value="Genomic_DNA"/>
</dbReference>
<organism evidence="8">
    <name type="scientific">marine metagenome</name>
    <dbReference type="NCBI Taxonomy" id="408172"/>
    <lineage>
        <taxon>unclassified sequences</taxon>
        <taxon>metagenomes</taxon>
        <taxon>ecological metagenomes</taxon>
    </lineage>
</organism>
<evidence type="ECO:0000256" key="5">
    <source>
        <dbReference type="ARBA" id="ARBA00023125"/>
    </source>
</evidence>
<gene>
    <name evidence="8" type="ORF">METZ01_LOCUS74597</name>
</gene>
<dbReference type="Gene3D" id="1.10.1420.10">
    <property type="match status" value="2"/>
</dbReference>
<dbReference type="Pfam" id="PF00488">
    <property type="entry name" value="MutS_V"/>
    <property type="match status" value="1"/>
</dbReference>
<dbReference type="Gene3D" id="3.40.1170.10">
    <property type="entry name" value="DNA repair protein MutS, domain I"/>
    <property type="match status" value="1"/>
</dbReference>
<keyword evidence="3" id="KW-0227">DNA damage</keyword>
<dbReference type="InterPro" id="IPR016151">
    <property type="entry name" value="DNA_mismatch_repair_MutS_N"/>
</dbReference>
<dbReference type="FunFam" id="3.40.50.300:FF:000870">
    <property type="entry name" value="MutS protein homolog 4"/>
    <property type="match status" value="1"/>
</dbReference>
<dbReference type="FunFam" id="3.40.1170.10:FF:000001">
    <property type="entry name" value="DNA mismatch repair protein MutS"/>
    <property type="match status" value="1"/>
</dbReference>
<dbReference type="InterPro" id="IPR027417">
    <property type="entry name" value="P-loop_NTPase"/>
</dbReference>
<evidence type="ECO:0000256" key="6">
    <source>
        <dbReference type="ARBA" id="ARBA00023204"/>
    </source>
</evidence>
<feature type="domain" description="DNA mismatch repair proteins mutS family" evidence="7">
    <location>
        <begin position="736"/>
        <end position="752"/>
    </location>
</feature>
<dbReference type="SUPFAM" id="SSF53150">
    <property type="entry name" value="DNA repair protein MutS, domain II"/>
    <property type="match status" value="1"/>
</dbReference>
<name>A0A381U5I5_9ZZZZ</name>
<keyword evidence="6" id="KW-0234">DNA repair</keyword>
<dbReference type="InterPro" id="IPR017261">
    <property type="entry name" value="DNA_mismatch_repair_MutS/MSH"/>
</dbReference>
<keyword evidence="4" id="KW-0067">ATP-binding</keyword>
<dbReference type="SMART" id="SM00533">
    <property type="entry name" value="MUTSd"/>
    <property type="match status" value="1"/>
</dbReference>